<dbReference type="Gene3D" id="1.20.144.10">
    <property type="entry name" value="Phosphatidic acid phosphatase type 2/haloperoxidase"/>
    <property type="match status" value="1"/>
</dbReference>
<dbReference type="CDD" id="cd03394">
    <property type="entry name" value="PAP2_like_5"/>
    <property type="match status" value="1"/>
</dbReference>
<dbReference type="eggNOG" id="COG0671">
    <property type="taxonomic scope" value="Bacteria"/>
</dbReference>
<evidence type="ECO:0000313" key="3">
    <source>
        <dbReference type="Proteomes" id="UP000003874"/>
    </source>
</evidence>
<evidence type="ECO:0000313" key="2">
    <source>
        <dbReference type="EMBL" id="EFV04554.1"/>
    </source>
</evidence>
<dbReference type="HOGENOM" id="CLU_1585013_0_0_10"/>
<dbReference type="AlphaFoldDB" id="E6MPD1"/>
<organism evidence="2 3">
    <name type="scientific">Segatella salivae DSM 15606</name>
    <dbReference type="NCBI Taxonomy" id="888832"/>
    <lineage>
        <taxon>Bacteria</taxon>
        <taxon>Pseudomonadati</taxon>
        <taxon>Bacteroidota</taxon>
        <taxon>Bacteroidia</taxon>
        <taxon>Bacteroidales</taxon>
        <taxon>Prevotellaceae</taxon>
        <taxon>Segatella</taxon>
    </lineage>
</organism>
<dbReference type="Pfam" id="PF01569">
    <property type="entry name" value="PAP2"/>
    <property type="match status" value="1"/>
</dbReference>
<proteinExistence type="predicted"/>
<dbReference type="STRING" id="888832.HMPREF9420_1349"/>
<dbReference type="SUPFAM" id="SSF48317">
    <property type="entry name" value="Acid phosphatase/Vanadium-dependent haloperoxidase"/>
    <property type="match status" value="1"/>
</dbReference>
<dbReference type="Proteomes" id="UP000003874">
    <property type="component" value="Unassembled WGS sequence"/>
</dbReference>
<dbReference type="InterPro" id="IPR000326">
    <property type="entry name" value="PAP2/HPO"/>
</dbReference>
<comment type="caution">
    <text evidence="2">The sequence shown here is derived from an EMBL/GenBank/DDBJ whole genome shotgun (WGS) entry which is preliminary data.</text>
</comment>
<dbReference type="EMBL" id="AEQO01000116">
    <property type="protein sequence ID" value="EFV04554.1"/>
    <property type="molecule type" value="Genomic_DNA"/>
</dbReference>
<gene>
    <name evidence="2" type="ORF">HMPREF9420_1349</name>
</gene>
<evidence type="ECO:0000259" key="1">
    <source>
        <dbReference type="Pfam" id="PF01569"/>
    </source>
</evidence>
<dbReference type="InterPro" id="IPR036938">
    <property type="entry name" value="PAP2/HPO_sf"/>
</dbReference>
<accession>E6MPD1</accession>
<sequence>MGNAVHHNTQEYRYRVNASMSLAGLPWIVAGIALRSEKRNIREVRNKFQLNFHQSADNYIQYAPLLLTTGLKVAGVEGRSSLKRYAVSSAASLIITATLVETMKYSVRELRPDGSTNKSFPSGHTATAFSAATILHKEYGMTRSPWYSIAGYMLATATGCMRVFNNRH</sequence>
<keyword evidence="3" id="KW-1185">Reference proteome</keyword>
<feature type="domain" description="Phosphatidic acid phosphatase type 2/haloperoxidase" evidence="1">
    <location>
        <begin position="98"/>
        <end position="168"/>
    </location>
</feature>
<reference evidence="2 3" key="1">
    <citation type="submission" date="2010-12" db="EMBL/GenBank/DDBJ databases">
        <authorList>
            <person name="Muzny D."/>
            <person name="Qin X."/>
            <person name="Deng J."/>
            <person name="Jiang H."/>
            <person name="Liu Y."/>
            <person name="Qu J."/>
            <person name="Song X.-Z."/>
            <person name="Zhang L."/>
            <person name="Thornton R."/>
            <person name="Coyle M."/>
            <person name="Francisco L."/>
            <person name="Jackson L."/>
            <person name="Javaid M."/>
            <person name="Korchina V."/>
            <person name="Kovar C."/>
            <person name="Mata R."/>
            <person name="Mathew T."/>
            <person name="Ngo R."/>
            <person name="Nguyen L."/>
            <person name="Nguyen N."/>
            <person name="Okwuonu G."/>
            <person name="Ongeri F."/>
            <person name="Pham C."/>
            <person name="Simmons D."/>
            <person name="Wilczek-Boney K."/>
            <person name="Hale W."/>
            <person name="Jakkamsetti A."/>
            <person name="Pham P."/>
            <person name="Ruth R."/>
            <person name="San Lucas F."/>
            <person name="Warren J."/>
            <person name="Zhang J."/>
            <person name="Zhao Z."/>
            <person name="Zhou C."/>
            <person name="Zhu D."/>
            <person name="Lee S."/>
            <person name="Bess C."/>
            <person name="Blankenburg K."/>
            <person name="Forbes L."/>
            <person name="Fu Q."/>
            <person name="Gubbala S."/>
            <person name="Hirani K."/>
            <person name="Jayaseelan J.C."/>
            <person name="Lara F."/>
            <person name="Munidasa M."/>
            <person name="Palculict T."/>
            <person name="Patil S."/>
            <person name="Pu L.-L."/>
            <person name="Saada N."/>
            <person name="Tang L."/>
            <person name="Weissenberger G."/>
            <person name="Zhu Y."/>
            <person name="Hemphill L."/>
            <person name="Shang Y."/>
            <person name="Youmans B."/>
            <person name="Ayvaz T."/>
            <person name="Ross M."/>
            <person name="Santibanez J."/>
            <person name="Aqrawi P."/>
            <person name="Gross S."/>
            <person name="Joshi V."/>
            <person name="Fowler G."/>
            <person name="Nazareth L."/>
            <person name="Reid J."/>
            <person name="Worley K."/>
            <person name="Petrosino J."/>
            <person name="Highlander S."/>
            <person name="Gibbs R."/>
        </authorList>
    </citation>
    <scope>NUCLEOTIDE SEQUENCE [LARGE SCALE GENOMIC DNA]</scope>
    <source>
        <strain evidence="2 3">DSM 15606</strain>
    </source>
</reference>
<protein>
    <submittedName>
        <fullName evidence="2">PAP2 superfamily protein</fullName>
    </submittedName>
</protein>
<name>E6MPD1_9BACT</name>